<keyword evidence="1" id="KW-0732">Signal</keyword>
<evidence type="ECO:0000313" key="2">
    <source>
        <dbReference type="EMBL" id="QNQ08258.1"/>
    </source>
</evidence>
<sequence>MRRASRIAAAIGLIATLGGAAAPHRPGIEIVGSAELFAPGIASTASSEVRLTISPDGRTALWFSRNRPGGAGGYDIWISRLVDGRWAQAQPVPFNSPTRDFDPAFSADGRHVYFCSDRPGGLGGDDVYRVAVTRDGFGPAEALGPGVNSPGNEFGPMLSPDGATLLFSSNRPGGAGRYDLYTARRQRDGFAAARPLAGAVNGGADEFDATFLADGKTIVFARAGDMQVDRVDLFQASPVRGRYDAGTILPASVNMPGKDSYGPMLDWSQPDRLLFSGQRAGATSMELYLVRYRPR</sequence>
<dbReference type="SUPFAM" id="SSF50960">
    <property type="entry name" value="TolB, C-terminal domain"/>
    <property type="match status" value="1"/>
</dbReference>
<dbReference type="KEGG" id="spap:H3Z74_16020"/>
<feature type="signal peptide" evidence="1">
    <location>
        <begin position="1"/>
        <end position="20"/>
    </location>
</feature>
<keyword evidence="3" id="KW-1185">Reference proteome</keyword>
<protein>
    <submittedName>
        <fullName evidence="2">PD40 domain-containing protein</fullName>
    </submittedName>
</protein>
<feature type="chain" id="PRO_5028987931" evidence="1">
    <location>
        <begin position="21"/>
        <end position="295"/>
    </location>
</feature>
<dbReference type="InterPro" id="IPR011042">
    <property type="entry name" value="6-blade_b-propeller_TolB-like"/>
</dbReference>
<proteinExistence type="predicted"/>
<dbReference type="Gene3D" id="2.120.10.30">
    <property type="entry name" value="TolB, C-terminal domain"/>
    <property type="match status" value="2"/>
</dbReference>
<dbReference type="Proteomes" id="UP000516148">
    <property type="component" value="Chromosome"/>
</dbReference>
<dbReference type="EMBL" id="CP061038">
    <property type="protein sequence ID" value="QNQ08258.1"/>
    <property type="molecule type" value="Genomic_DNA"/>
</dbReference>
<accession>A0A7H0LF05</accession>
<dbReference type="RefSeq" id="WP_187760587.1">
    <property type="nucleotide sequence ID" value="NZ_CP061038.1"/>
</dbReference>
<gene>
    <name evidence="2" type="ORF">H3Z74_16020</name>
</gene>
<reference evidence="2 3" key="1">
    <citation type="submission" date="2020-09" db="EMBL/GenBank/DDBJ databases">
        <title>Sphingomonas sp., a new species isolated from pork steak.</title>
        <authorList>
            <person name="Heidler von Heilborn D."/>
        </authorList>
    </citation>
    <scope>NUCLEOTIDE SEQUENCE [LARGE SCALE GENOMIC DNA]</scope>
    <source>
        <strain evidence="3">S8-3T</strain>
    </source>
</reference>
<dbReference type="SUPFAM" id="SSF82171">
    <property type="entry name" value="DPP6 N-terminal domain-like"/>
    <property type="match status" value="1"/>
</dbReference>
<organism evidence="2 3">
    <name type="scientific">Sphingomonas alpina</name>
    <dbReference type="NCBI Taxonomy" id="653931"/>
    <lineage>
        <taxon>Bacteria</taxon>
        <taxon>Pseudomonadati</taxon>
        <taxon>Pseudomonadota</taxon>
        <taxon>Alphaproteobacteria</taxon>
        <taxon>Sphingomonadales</taxon>
        <taxon>Sphingomonadaceae</taxon>
        <taxon>Sphingomonas</taxon>
    </lineage>
</organism>
<evidence type="ECO:0000313" key="3">
    <source>
        <dbReference type="Proteomes" id="UP000516148"/>
    </source>
</evidence>
<evidence type="ECO:0000256" key="1">
    <source>
        <dbReference type="SAM" id="SignalP"/>
    </source>
</evidence>
<name>A0A7H0LF05_9SPHN</name>
<dbReference type="AlphaFoldDB" id="A0A7H0LF05"/>
<dbReference type="InterPro" id="IPR011659">
    <property type="entry name" value="WD40"/>
</dbReference>
<dbReference type="Pfam" id="PF07676">
    <property type="entry name" value="PD40"/>
    <property type="match status" value="4"/>
</dbReference>